<dbReference type="AlphaFoldDB" id="A0ABC8QV48"/>
<proteinExistence type="predicted"/>
<sequence length="148" mass="17052">MALNREVKLQPFQANKTTFFCENKIQAERIYKKENCSRETKNRANLYAARIRVHKPQMRFLKTPFKMTSMGNHIPLTSRLSCESYVLEEYKFHIENKVHQGRANEGSTTINGRSMDGGKDENLLSDVGGKSDGYDSLRDDFEILGLKE</sequence>
<feature type="region of interest" description="Disordered" evidence="1">
    <location>
        <begin position="101"/>
        <end position="134"/>
    </location>
</feature>
<evidence type="ECO:0000313" key="2">
    <source>
        <dbReference type="EMBL" id="CAK9136493.1"/>
    </source>
</evidence>
<keyword evidence="3" id="KW-1185">Reference proteome</keyword>
<name>A0ABC8QV48_9AQUA</name>
<dbReference type="EMBL" id="CAUOFW020000758">
    <property type="protein sequence ID" value="CAK9136493.1"/>
    <property type="molecule type" value="Genomic_DNA"/>
</dbReference>
<gene>
    <name evidence="2" type="ORF">ILEXP_LOCUS3470</name>
</gene>
<organism evidence="2 3">
    <name type="scientific">Ilex paraguariensis</name>
    <name type="common">yerba mate</name>
    <dbReference type="NCBI Taxonomy" id="185542"/>
    <lineage>
        <taxon>Eukaryota</taxon>
        <taxon>Viridiplantae</taxon>
        <taxon>Streptophyta</taxon>
        <taxon>Embryophyta</taxon>
        <taxon>Tracheophyta</taxon>
        <taxon>Spermatophyta</taxon>
        <taxon>Magnoliopsida</taxon>
        <taxon>eudicotyledons</taxon>
        <taxon>Gunneridae</taxon>
        <taxon>Pentapetalae</taxon>
        <taxon>asterids</taxon>
        <taxon>campanulids</taxon>
        <taxon>Aquifoliales</taxon>
        <taxon>Aquifoliaceae</taxon>
        <taxon>Ilex</taxon>
    </lineage>
</organism>
<accession>A0ABC8QV48</accession>
<protein>
    <submittedName>
        <fullName evidence="2">Uncharacterized protein</fullName>
    </submittedName>
</protein>
<comment type="caution">
    <text evidence="2">The sequence shown here is derived from an EMBL/GenBank/DDBJ whole genome shotgun (WGS) entry which is preliminary data.</text>
</comment>
<reference evidence="2 3" key="1">
    <citation type="submission" date="2024-02" db="EMBL/GenBank/DDBJ databases">
        <authorList>
            <person name="Vignale AGUSTIN F."/>
            <person name="Sosa J E."/>
            <person name="Modenutti C."/>
        </authorList>
    </citation>
    <scope>NUCLEOTIDE SEQUENCE [LARGE SCALE GENOMIC DNA]</scope>
</reference>
<evidence type="ECO:0000256" key="1">
    <source>
        <dbReference type="SAM" id="MobiDB-lite"/>
    </source>
</evidence>
<evidence type="ECO:0000313" key="3">
    <source>
        <dbReference type="Proteomes" id="UP001642360"/>
    </source>
</evidence>
<dbReference type="Proteomes" id="UP001642360">
    <property type="component" value="Unassembled WGS sequence"/>
</dbReference>